<dbReference type="AlphaFoldDB" id="A0A2L0XBN0"/>
<evidence type="ECO:0000256" key="1">
    <source>
        <dbReference type="ARBA" id="ARBA00004651"/>
    </source>
</evidence>
<dbReference type="Pfam" id="PF02743">
    <property type="entry name" value="dCache_1"/>
    <property type="match status" value="1"/>
</dbReference>
<dbReference type="InterPro" id="IPR050469">
    <property type="entry name" value="Diguanylate_Cyclase"/>
</dbReference>
<dbReference type="PANTHER" id="PTHR45138:SF9">
    <property type="entry name" value="DIGUANYLATE CYCLASE DGCM-RELATED"/>
    <property type="match status" value="1"/>
</dbReference>
<protein>
    <recommendedName>
        <fullName evidence="2">diguanylate cyclase</fullName>
        <ecNumber evidence="2">2.7.7.65</ecNumber>
    </recommendedName>
</protein>
<sequence length="590" mass="65843">MAWHKLLPRPRWLPRAALIYPQRVVVVGFGLAMLLMLVVAVRDLYLLRERVLILHQHDLALRALGAEAVINAERFKLSFVRDYAQQLLELQQGTKASTDGDVERAYAARNEPVWELQVPLGDAPIVGVSPQILKGLQGFERRDEDLRADLQAARQLSHVLGVSQRSDRPDGTVTFISSNGFYVTYPALPPDRAPALIKRFSGIDYYRSLLPDRDPSHEMRWAQVYTQFESTQLRTTLSVPVYVAQRFRGVVAVDLEIRRLRDLIGLPEILGSHRYLLDRNGNVIVSSQTGGKTNLRWPDDFAGDLRNTAVSDLISQGTGMRHVNGQYVYFQRVGNAGNWLMVDTLDEYDVYATVARRLSLPLLTIWFLLPVLMYVTLRVVTLLFDHYLAAGRKLQQMAETDPLTQLANRRRFSEQFKKETARRQRDGTPLAMLMLDIDFFKRVNDKWGHASGDCVLMAMADLMRKHLREIDFPARLGGEEFAVLLPGASSDEAVAAAERLRLAVEAASVEAAPDAPHPDAGDGRIRFTVSIGVAEAGTDGCQTLDAMLAVADRRLYVAKEAGRNRVCATDATDAPVGSAAVPSMQRQGNS</sequence>
<evidence type="ECO:0000256" key="3">
    <source>
        <dbReference type="ARBA" id="ARBA00022475"/>
    </source>
</evidence>
<dbReference type="GO" id="GO:0043709">
    <property type="term" value="P:cell adhesion involved in single-species biofilm formation"/>
    <property type="evidence" value="ECO:0007669"/>
    <property type="project" value="TreeGrafter"/>
</dbReference>
<comment type="subcellular location">
    <subcellularLocation>
        <location evidence="1">Cell membrane</location>
        <topology evidence="1">Multi-pass membrane protein</topology>
    </subcellularLocation>
</comment>
<evidence type="ECO:0000256" key="7">
    <source>
        <dbReference type="ARBA" id="ARBA00034247"/>
    </source>
</evidence>
<dbReference type="OrthoDB" id="9813903at2"/>
<dbReference type="InterPro" id="IPR029787">
    <property type="entry name" value="Nucleotide_cyclase"/>
</dbReference>
<dbReference type="EC" id="2.7.7.65" evidence="2"/>
<accession>A0A2L0XBN0</accession>
<dbReference type="SUPFAM" id="SSF55073">
    <property type="entry name" value="Nucleotide cyclase"/>
    <property type="match status" value="1"/>
</dbReference>
<dbReference type="PANTHER" id="PTHR45138">
    <property type="entry name" value="REGULATORY COMPONENTS OF SENSORY TRANSDUCTION SYSTEM"/>
    <property type="match status" value="1"/>
</dbReference>
<dbReference type="GO" id="GO:1902201">
    <property type="term" value="P:negative regulation of bacterial-type flagellum-dependent cell motility"/>
    <property type="evidence" value="ECO:0007669"/>
    <property type="project" value="TreeGrafter"/>
</dbReference>
<organism evidence="8 9">
    <name type="scientific">Cupriavidus metallidurans</name>
    <dbReference type="NCBI Taxonomy" id="119219"/>
    <lineage>
        <taxon>Bacteria</taxon>
        <taxon>Pseudomonadati</taxon>
        <taxon>Pseudomonadota</taxon>
        <taxon>Betaproteobacteria</taxon>
        <taxon>Burkholderiales</taxon>
        <taxon>Burkholderiaceae</taxon>
        <taxon>Cupriavidus</taxon>
    </lineage>
</organism>
<proteinExistence type="predicted"/>
<dbReference type="CDD" id="cd01949">
    <property type="entry name" value="GGDEF"/>
    <property type="match status" value="1"/>
</dbReference>
<dbReference type="EMBL" id="CP037900">
    <property type="protein sequence ID" value="QBP11501.1"/>
    <property type="molecule type" value="Genomic_DNA"/>
</dbReference>
<comment type="catalytic activity">
    <reaction evidence="7">
        <text>2 GTP = 3',3'-c-di-GMP + 2 diphosphate</text>
        <dbReference type="Rhea" id="RHEA:24898"/>
        <dbReference type="ChEBI" id="CHEBI:33019"/>
        <dbReference type="ChEBI" id="CHEBI:37565"/>
        <dbReference type="ChEBI" id="CHEBI:58805"/>
        <dbReference type="EC" id="2.7.7.65"/>
    </reaction>
</comment>
<dbReference type="GO" id="GO:0005886">
    <property type="term" value="C:plasma membrane"/>
    <property type="evidence" value="ECO:0007669"/>
    <property type="project" value="UniProtKB-SubCell"/>
</dbReference>
<gene>
    <name evidence="8" type="primary">yedQ</name>
    <name evidence="8" type="ORF">DDF84_017980</name>
</gene>
<reference evidence="8 9" key="1">
    <citation type="submission" date="2019-03" db="EMBL/GenBank/DDBJ databases">
        <title>Comparative insights into the high quality Complete genome sequence of highly metal resistant Cupriavidus metallidurans strain BS1 isolated from a gold-copper mine.</title>
        <authorList>
            <person name="Mazhar H.S."/>
            <person name="Rensing C."/>
        </authorList>
    </citation>
    <scope>NUCLEOTIDE SEQUENCE [LARGE SCALE GENOMIC DNA]</scope>
    <source>
        <strain evidence="8 9">BS1</strain>
    </source>
</reference>
<evidence type="ECO:0000313" key="8">
    <source>
        <dbReference type="EMBL" id="QBP11501.1"/>
    </source>
</evidence>
<evidence type="ECO:0000256" key="5">
    <source>
        <dbReference type="ARBA" id="ARBA00022989"/>
    </source>
</evidence>
<keyword evidence="6" id="KW-0472">Membrane</keyword>
<dbReference type="NCBIfam" id="TIGR00254">
    <property type="entry name" value="GGDEF"/>
    <property type="match status" value="1"/>
</dbReference>
<dbReference type="InterPro" id="IPR000160">
    <property type="entry name" value="GGDEF_dom"/>
</dbReference>
<dbReference type="InterPro" id="IPR033479">
    <property type="entry name" value="dCache_1"/>
</dbReference>
<dbReference type="GO" id="GO:0052621">
    <property type="term" value="F:diguanylate cyclase activity"/>
    <property type="evidence" value="ECO:0007669"/>
    <property type="project" value="UniProtKB-EC"/>
</dbReference>
<dbReference type="Proteomes" id="UP000253772">
    <property type="component" value="Chromosome c1"/>
</dbReference>
<keyword evidence="4" id="KW-0812">Transmembrane</keyword>
<evidence type="ECO:0000256" key="2">
    <source>
        <dbReference type="ARBA" id="ARBA00012528"/>
    </source>
</evidence>
<evidence type="ECO:0000313" key="9">
    <source>
        <dbReference type="Proteomes" id="UP000253772"/>
    </source>
</evidence>
<dbReference type="PROSITE" id="PS50887">
    <property type="entry name" value="GGDEF"/>
    <property type="match status" value="1"/>
</dbReference>
<name>A0A2L0XBN0_9BURK</name>
<dbReference type="FunFam" id="3.30.70.270:FF:000001">
    <property type="entry name" value="Diguanylate cyclase domain protein"/>
    <property type="match status" value="1"/>
</dbReference>
<dbReference type="SMART" id="SM00267">
    <property type="entry name" value="GGDEF"/>
    <property type="match status" value="1"/>
</dbReference>
<dbReference type="Gene3D" id="3.30.70.270">
    <property type="match status" value="1"/>
</dbReference>
<dbReference type="Gene3D" id="3.30.450.20">
    <property type="entry name" value="PAS domain"/>
    <property type="match status" value="1"/>
</dbReference>
<evidence type="ECO:0000256" key="6">
    <source>
        <dbReference type="ARBA" id="ARBA00023136"/>
    </source>
</evidence>
<keyword evidence="5" id="KW-1133">Transmembrane helix</keyword>
<dbReference type="RefSeq" id="WP_017513099.1">
    <property type="nucleotide sequence ID" value="NZ_CP026544.1"/>
</dbReference>
<keyword evidence="3" id="KW-1003">Cell membrane</keyword>
<dbReference type="Pfam" id="PF00990">
    <property type="entry name" value="GGDEF"/>
    <property type="match status" value="1"/>
</dbReference>
<dbReference type="InterPro" id="IPR043128">
    <property type="entry name" value="Rev_trsase/Diguanyl_cyclase"/>
</dbReference>
<evidence type="ECO:0000256" key="4">
    <source>
        <dbReference type="ARBA" id="ARBA00022692"/>
    </source>
</evidence>